<name>A0A8H6F837_9LECA</name>
<comment type="caution">
    <text evidence="1">The sequence shown here is derived from an EMBL/GenBank/DDBJ whole genome shotgun (WGS) entry which is preliminary data.</text>
</comment>
<dbReference type="GeneID" id="59334586"/>
<reference evidence="1 2" key="1">
    <citation type="journal article" date="2020" name="Genomics">
        <title>Complete, high-quality genomes from long-read metagenomic sequencing of two wolf lichen thalli reveals enigmatic genome architecture.</title>
        <authorList>
            <person name="McKenzie S.K."/>
            <person name="Walston R.F."/>
            <person name="Allen J.L."/>
        </authorList>
    </citation>
    <scope>NUCLEOTIDE SEQUENCE [LARGE SCALE GENOMIC DNA]</scope>
    <source>
        <strain evidence="1">WasteWater1</strain>
    </source>
</reference>
<dbReference type="AlphaFoldDB" id="A0A8H6F837"/>
<keyword evidence="2" id="KW-1185">Reference proteome</keyword>
<protein>
    <submittedName>
        <fullName evidence="1">Uncharacterized protein</fullName>
    </submittedName>
</protein>
<evidence type="ECO:0000313" key="1">
    <source>
        <dbReference type="EMBL" id="KAF6218223.1"/>
    </source>
</evidence>
<dbReference type="EMBL" id="JACCJB010000023">
    <property type="protein sequence ID" value="KAF6218223.1"/>
    <property type="molecule type" value="Genomic_DNA"/>
</dbReference>
<sequence length="214" mass="24392">MDSIVVGRKDGGTVPDRFWEEASDIFYQDLGKAKRAKLDDTIRLEDTIKSRTLIGVSGGEFEEFKKIVDDAREKRDALKGTADVAFKTAAIGILEGDSKILEDVYEVINAVMVPDLKVIQAELSKTRQYEEEKDLEKAFRELKDWLLAGTSAKIQAPKVQHLGHLKHRHPGICRWILRAPEYETWRDQKHPSLRHLFGEAATGNRTWYQVSSKI</sequence>
<proteinExistence type="predicted"/>
<organism evidence="1 2">
    <name type="scientific">Letharia lupina</name>
    <dbReference type="NCBI Taxonomy" id="560253"/>
    <lineage>
        <taxon>Eukaryota</taxon>
        <taxon>Fungi</taxon>
        <taxon>Dikarya</taxon>
        <taxon>Ascomycota</taxon>
        <taxon>Pezizomycotina</taxon>
        <taxon>Lecanoromycetes</taxon>
        <taxon>OSLEUM clade</taxon>
        <taxon>Lecanoromycetidae</taxon>
        <taxon>Lecanorales</taxon>
        <taxon>Lecanorineae</taxon>
        <taxon>Parmeliaceae</taxon>
        <taxon>Letharia</taxon>
    </lineage>
</organism>
<gene>
    <name evidence="1" type="ORF">HO133_006184</name>
</gene>
<dbReference type="RefSeq" id="XP_037147658.1">
    <property type="nucleotide sequence ID" value="XM_037297084.1"/>
</dbReference>
<accession>A0A8H6F837</accession>
<dbReference type="Proteomes" id="UP000593566">
    <property type="component" value="Unassembled WGS sequence"/>
</dbReference>
<evidence type="ECO:0000313" key="2">
    <source>
        <dbReference type="Proteomes" id="UP000593566"/>
    </source>
</evidence>